<reference evidence="3 4" key="1">
    <citation type="submission" date="2019-01" db="EMBL/GenBank/DDBJ databases">
        <authorList>
            <person name="Chen W.-M."/>
        </authorList>
    </citation>
    <scope>NUCLEOTIDE SEQUENCE [LARGE SCALE GENOMIC DNA]</scope>
    <source>
        <strain evidence="3 4">CCP-18</strain>
    </source>
</reference>
<feature type="chain" id="PRO_5019290266" evidence="2">
    <location>
        <begin position="20"/>
        <end position="408"/>
    </location>
</feature>
<gene>
    <name evidence="3" type="ORF">EOD73_13725</name>
</gene>
<comment type="caution">
    <text evidence="3">The sequence shown here is derived from an EMBL/GenBank/DDBJ whole genome shotgun (WGS) entry which is preliminary data.</text>
</comment>
<dbReference type="OrthoDB" id="115149at2"/>
<keyword evidence="2" id="KW-0732">Signal</keyword>
<evidence type="ECO:0000313" key="4">
    <source>
        <dbReference type="Proteomes" id="UP000288587"/>
    </source>
</evidence>
<feature type="signal peptide" evidence="2">
    <location>
        <begin position="1"/>
        <end position="19"/>
    </location>
</feature>
<protein>
    <submittedName>
        <fullName evidence="3">Uncharacterized protein</fullName>
    </submittedName>
</protein>
<evidence type="ECO:0000313" key="3">
    <source>
        <dbReference type="EMBL" id="RVT83635.1"/>
    </source>
</evidence>
<evidence type="ECO:0000256" key="1">
    <source>
        <dbReference type="SAM" id="MobiDB-lite"/>
    </source>
</evidence>
<dbReference type="RefSeq" id="WP_127683599.1">
    <property type="nucleotide sequence ID" value="NZ_SACM01000004.1"/>
</dbReference>
<accession>A0A437LDX7</accession>
<dbReference type="EMBL" id="SACM01000004">
    <property type="protein sequence ID" value="RVT83635.1"/>
    <property type="molecule type" value="Genomic_DNA"/>
</dbReference>
<dbReference type="Proteomes" id="UP000288587">
    <property type="component" value="Unassembled WGS sequence"/>
</dbReference>
<dbReference type="AlphaFoldDB" id="A0A437LDX7"/>
<keyword evidence="4" id="KW-1185">Reference proteome</keyword>
<evidence type="ECO:0000256" key="2">
    <source>
        <dbReference type="SAM" id="SignalP"/>
    </source>
</evidence>
<feature type="compositionally biased region" description="Low complexity" evidence="1">
    <location>
        <begin position="387"/>
        <end position="408"/>
    </location>
</feature>
<organism evidence="3 4">
    <name type="scientific">Inhella crocodyli</name>
    <dbReference type="NCBI Taxonomy" id="2499851"/>
    <lineage>
        <taxon>Bacteria</taxon>
        <taxon>Pseudomonadati</taxon>
        <taxon>Pseudomonadota</taxon>
        <taxon>Betaproteobacteria</taxon>
        <taxon>Burkholderiales</taxon>
        <taxon>Sphaerotilaceae</taxon>
        <taxon>Inhella</taxon>
    </lineage>
</organism>
<feature type="region of interest" description="Disordered" evidence="1">
    <location>
        <begin position="344"/>
        <end position="408"/>
    </location>
</feature>
<sequence>MKTIPALLLCASVAGPALAQTPPAAPQAPAAVDVEVHARMARDLAQHAAAQARHAMAELAPMAAQMALAAEFDDPFFGFAGRELGREAVVKGAPYCATAVHETVQVLADGNRIVKRQSTPLCRDGEGRTRREVQVEGGPRRIYLSDPVARTQWVLDPDKKIARPLIQVRSAHAELFQDQARQHQALSERMRANSERWGEWARELAQRAQFDWQRAPAPGKAEGKPEGKAAAEPGVVVEREIVVREGAGEPQRHREVRVVRLSDLPAMGAMPPMPPMPPLPPLPMHGLMPRGEGVTTALPAKEIDGVKVNGERTTWTLEAGKIGNEKPIVTVREVWKSPELMLTVSSKDSDPRSGEVSYRLEQLKRGEPDPALMKVPVDYEQQPLRRPAGPKAAPSAPAAPAAPAKPKA</sequence>
<name>A0A437LDX7_9BURK</name>
<proteinExistence type="predicted"/>